<dbReference type="OrthoDB" id="257538at2"/>
<sequence>MTSVIWILESDMFPTSHAALRQAITNTGHTIVDCKDEWWLYEPPEFNSETPIVFHGSLGSAAVIEIKRIWHPGSFCPVNNFCCTAWYPKATRWLLNERWLCMPANEFVAHAADIAAEIGCAEQVFVRPDSPLKPFSGRVLDVDSISLEALDYGFYYEDDTLPVVVAPVVDVGREWRFVVVEGHVVAGSGYDADTRRAADAGDDTDARDLAVQVASSMQAPAAVYTLDVCQVGDDYRLIELNPFGGADLYDCNAVAIVKAVSDYATRRNH</sequence>
<dbReference type="SUPFAM" id="SSF56059">
    <property type="entry name" value="Glutathione synthetase ATP-binding domain-like"/>
    <property type="match status" value="1"/>
</dbReference>
<evidence type="ECO:0000259" key="1">
    <source>
        <dbReference type="Pfam" id="PF14243"/>
    </source>
</evidence>
<accession>M5RIP7</accession>
<protein>
    <recommendedName>
        <fullName evidence="1">ATP-grasp domain-containing protein</fullName>
    </recommendedName>
</protein>
<dbReference type="Proteomes" id="UP000011991">
    <property type="component" value="Unassembled WGS sequence"/>
</dbReference>
<dbReference type="PATRIC" id="fig|1265738.3.peg.3995"/>
<proteinExistence type="predicted"/>
<dbReference type="RefSeq" id="WP_008699497.1">
    <property type="nucleotide sequence ID" value="NZ_ANOG01000575.1"/>
</dbReference>
<dbReference type="AlphaFoldDB" id="M5RIP7"/>
<keyword evidence="3" id="KW-1185">Reference proteome</keyword>
<dbReference type="InterPro" id="IPR025643">
    <property type="entry name" value="R2K_3"/>
</dbReference>
<comment type="caution">
    <text evidence="2">The sequence shown here is derived from an EMBL/GenBank/DDBJ whole genome shotgun (WGS) entry which is preliminary data.</text>
</comment>
<dbReference type="Gene3D" id="3.30.470.20">
    <property type="entry name" value="ATP-grasp fold, B domain"/>
    <property type="match status" value="1"/>
</dbReference>
<reference evidence="2 3" key="1">
    <citation type="journal article" date="2013" name="Mar. Genomics">
        <title>Expression of sulfatases in Rhodopirellula baltica and the diversity of sulfatases in the genus Rhodopirellula.</title>
        <authorList>
            <person name="Wegner C.E."/>
            <person name="Richter-Heitmann T."/>
            <person name="Klindworth A."/>
            <person name="Klockow C."/>
            <person name="Richter M."/>
            <person name="Achstetter T."/>
            <person name="Glockner F.O."/>
            <person name="Harder J."/>
        </authorList>
    </citation>
    <scope>NUCLEOTIDE SEQUENCE [LARGE SCALE GENOMIC DNA]</scope>
    <source>
        <strain evidence="2 3">SM1</strain>
    </source>
</reference>
<organism evidence="2 3">
    <name type="scientific">Rhodopirellula maiorica SM1</name>
    <dbReference type="NCBI Taxonomy" id="1265738"/>
    <lineage>
        <taxon>Bacteria</taxon>
        <taxon>Pseudomonadati</taxon>
        <taxon>Planctomycetota</taxon>
        <taxon>Planctomycetia</taxon>
        <taxon>Pirellulales</taxon>
        <taxon>Pirellulaceae</taxon>
        <taxon>Novipirellula</taxon>
    </lineage>
</organism>
<evidence type="ECO:0000313" key="3">
    <source>
        <dbReference type="Proteomes" id="UP000011991"/>
    </source>
</evidence>
<dbReference type="EMBL" id="ANOG01000575">
    <property type="protein sequence ID" value="EMI19076.1"/>
    <property type="molecule type" value="Genomic_DNA"/>
</dbReference>
<name>M5RIP7_9BACT</name>
<evidence type="ECO:0000313" key="2">
    <source>
        <dbReference type="EMBL" id="EMI19076.1"/>
    </source>
</evidence>
<dbReference type="Pfam" id="PF14243">
    <property type="entry name" value="R2K_3"/>
    <property type="match status" value="1"/>
</dbReference>
<gene>
    <name evidence="2" type="ORF">RMSM_03993</name>
</gene>
<feature type="domain" description="ATP-grasp" evidence="1">
    <location>
        <begin position="104"/>
        <end position="259"/>
    </location>
</feature>